<evidence type="ECO:0000313" key="2">
    <source>
        <dbReference type="EMBL" id="KAK7750730.1"/>
    </source>
</evidence>
<dbReference type="EMBL" id="JAKJXP020000059">
    <property type="protein sequence ID" value="KAK7750730.1"/>
    <property type="molecule type" value="Genomic_DNA"/>
</dbReference>
<dbReference type="Proteomes" id="UP001320420">
    <property type="component" value="Unassembled WGS sequence"/>
</dbReference>
<accession>A0AAN9UR23</accession>
<name>A0AAN9UR23_9PEZI</name>
<organism evidence="2 3">
    <name type="scientific">Diatrype stigma</name>
    <dbReference type="NCBI Taxonomy" id="117547"/>
    <lineage>
        <taxon>Eukaryota</taxon>
        <taxon>Fungi</taxon>
        <taxon>Dikarya</taxon>
        <taxon>Ascomycota</taxon>
        <taxon>Pezizomycotina</taxon>
        <taxon>Sordariomycetes</taxon>
        <taxon>Xylariomycetidae</taxon>
        <taxon>Xylariales</taxon>
        <taxon>Diatrypaceae</taxon>
        <taxon>Diatrype</taxon>
    </lineage>
</organism>
<comment type="caution">
    <text evidence="2">The sequence shown here is derived from an EMBL/GenBank/DDBJ whole genome shotgun (WGS) entry which is preliminary data.</text>
</comment>
<proteinExistence type="predicted"/>
<feature type="chain" id="PRO_5042891070" evidence="1">
    <location>
        <begin position="20"/>
        <end position="121"/>
    </location>
</feature>
<gene>
    <name evidence="2" type="ORF">SLS62_007281</name>
</gene>
<sequence>MRLFQTAIAPLLAAAVATAAPALRHVTEDPSFLISLTFEDGTTSGIFKVADSLEETALSYNKTTSFVFMDYEDFTFPAGPTGKCTFLEPDRQGLGTLQVNKATTVPVNPLSVIGFVQCNVV</sequence>
<keyword evidence="1" id="KW-0732">Signal</keyword>
<evidence type="ECO:0000256" key="1">
    <source>
        <dbReference type="SAM" id="SignalP"/>
    </source>
</evidence>
<dbReference type="AlphaFoldDB" id="A0AAN9UR23"/>
<protein>
    <submittedName>
        <fullName evidence="2">Uncharacterized protein</fullName>
    </submittedName>
</protein>
<feature type="signal peptide" evidence="1">
    <location>
        <begin position="1"/>
        <end position="19"/>
    </location>
</feature>
<reference evidence="2 3" key="1">
    <citation type="submission" date="2024-02" db="EMBL/GenBank/DDBJ databases">
        <title>De novo assembly and annotation of 12 fungi associated with fruit tree decline syndrome in Ontario, Canada.</title>
        <authorList>
            <person name="Sulman M."/>
            <person name="Ellouze W."/>
            <person name="Ilyukhin E."/>
        </authorList>
    </citation>
    <scope>NUCLEOTIDE SEQUENCE [LARGE SCALE GENOMIC DNA]</scope>
    <source>
        <strain evidence="2 3">M11/M66-122</strain>
    </source>
</reference>
<keyword evidence="3" id="KW-1185">Reference proteome</keyword>
<evidence type="ECO:0000313" key="3">
    <source>
        <dbReference type="Proteomes" id="UP001320420"/>
    </source>
</evidence>